<dbReference type="GO" id="GO:0046872">
    <property type="term" value="F:metal ion binding"/>
    <property type="evidence" value="ECO:0007669"/>
    <property type="project" value="InterPro"/>
</dbReference>
<reference evidence="1 2" key="1">
    <citation type="submission" date="2019-08" db="EMBL/GenBank/DDBJ databases">
        <title>Deep-cultivation of Planctomycetes and their phenomic and genomic characterization uncovers novel biology.</title>
        <authorList>
            <person name="Wiegand S."/>
            <person name="Jogler M."/>
            <person name="Boedeker C."/>
            <person name="Pinto D."/>
            <person name="Vollmers J."/>
            <person name="Rivas-Marin E."/>
            <person name="Kohn T."/>
            <person name="Peeters S.H."/>
            <person name="Heuer A."/>
            <person name="Rast P."/>
            <person name="Oberbeckmann S."/>
            <person name="Bunk B."/>
            <person name="Jeske O."/>
            <person name="Meyerdierks A."/>
            <person name="Storesund J.E."/>
            <person name="Kallscheuer N."/>
            <person name="Luecker S."/>
            <person name="Lage O.M."/>
            <person name="Pohl T."/>
            <person name="Merkel B.J."/>
            <person name="Hornburger P."/>
            <person name="Mueller R.-W."/>
            <person name="Bruemmer F."/>
            <person name="Labrenz M."/>
            <person name="Spormann A.M."/>
            <person name="Op den Camp H."/>
            <person name="Overmann J."/>
            <person name="Amann R."/>
            <person name="Jetten M.S.M."/>
            <person name="Mascher T."/>
            <person name="Medema M.H."/>
            <person name="Devos D.P."/>
            <person name="Kaster A.-K."/>
            <person name="Ovreas L."/>
            <person name="Rohde M."/>
            <person name="Galperin M.Y."/>
            <person name="Jogler C."/>
        </authorList>
    </citation>
    <scope>NUCLEOTIDE SEQUENCE [LARGE SCALE GENOMIC DNA]</scope>
    <source>
        <strain evidence="1 2">UC8</strain>
    </source>
</reference>
<sequence length="140" mass="14684">MRFLIYIPAVLVSAGLIYYVSQAPDAPPVTQGDGAQPAAVDVDYPDIDAGELETGGLEAGETQLVTLHVPEMHCPFACYPAVKKALEAEPGVVGVDLAEQKQEGVIDNPEVKIQVSDAFDAQAAIDALAKAGFDKSTTVQ</sequence>
<evidence type="ECO:0008006" key="3">
    <source>
        <dbReference type="Google" id="ProtNLM"/>
    </source>
</evidence>
<dbReference type="RefSeq" id="WP_068142023.1">
    <property type="nucleotide sequence ID" value="NZ_CP042914.1"/>
</dbReference>
<evidence type="ECO:0000313" key="1">
    <source>
        <dbReference type="EMBL" id="QEG38523.1"/>
    </source>
</evidence>
<dbReference type="AlphaFoldDB" id="A0A5B9QX43"/>
<name>A0A5B9QX43_9BACT</name>
<dbReference type="OrthoDB" id="291224at2"/>
<dbReference type="Gene3D" id="3.30.70.100">
    <property type="match status" value="1"/>
</dbReference>
<dbReference type="CDD" id="cd00371">
    <property type="entry name" value="HMA"/>
    <property type="match status" value="1"/>
</dbReference>
<dbReference type="Proteomes" id="UP000325286">
    <property type="component" value="Chromosome"/>
</dbReference>
<dbReference type="InterPro" id="IPR006121">
    <property type="entry name" value="HMA_dom"/>
</dbReference>
<evidence type="ECO:0000313" key="2">
    <source>
        <dbReference type="Proteomes" id="UP000325286"/>
    </source>
</evidence>
<dbReference type="InterPro" id="IPR036163">
    <property type="entry name" value="HMA_dom_sf"/>
</dbReference>
<dbReference type="EMBL" id="CP042914">
    <property type="protein sequence ID" value="QEG38523.1"/>
    <property type="molecule type" value="Genomic_DNA"/>
</dbReference>
<keyword evidence="2" id="KW-1185">Reference proteome</keyword>
<protein>
    <recommendedName>
        <fullName evidence="3">Heavy-metal-associated domain protein</fullName>
    </recommendedName>
</protein>
<organism evidence="1 2">
    <name type="scientific">Roseimaritima ulvae</name>
    <dbReference type="NCBI Taxonomy" id="980254"/>
    <lineage>
        <taxon>Bacteria</taxon>
        <taxon>Pseudomonadati</taxon>
        <taxon>Planctomycetota</taxon>
        <taxon>Planctomycetia</taxon>
        <taxon>Pirellulales</taxon>
        <taxon>Pirellulaceae</taxon>
        <taxon>Roseimaritima</taxon>
    </lineage>
</organism>
<proteinExistence type="predicted"/>
<accession>A0A5B9QX43</accession>
<gene>
    <name evidence="1" type="ORF">UC8_04800</name>
</gene>
<dbReference type="KEGG" id="rul:UC8_04800"/>
<dbReference type="SUPFAM" id="SSF55008">
    <property type="entry name" value="HMA, heavy metal-associated domain"/>
    <property type="match status" value="1"/>
</dbReference>